<dbReference type="GO" id="GO:0005741">
    <property type="term" value="C:mitochondrial outer membrane"/>
    <property type="evidence" value="ECO:0007669"/>
    <property type="project" value="UniProtKB-SubCell"/>
</dbReference>
<evidence type="ECO:0000256" key="4">
    <source>
        <dbReference type="ARBA" id="ARBA00022787"/>
    </source>
</evidence>
<evidence type="ECO:0000256" key="6">
    <source>
        <dbReference type="ARBA" id="ARBA00023128"/>
    </source>
</evidence>
<reference evidence="8" key="2">
    <citation type="submission" date="2025-08" db="UniProtKB">
        <authorList>
            <consortium name="Ensembl"/>
        </authorList>
    </citation>
    <scope>IDENTIFICATION</scope>
</reference>
<dbReference type="HOGENOM" id="CLU_031519_1_0_1"/>
<accession>G1NB59</accession>
<keyword evidence="7" id="KW-0472">Membrane</keyword>
<evidence type="ECO:0000313" key="8">
    <source>
        <dbReference type="Ensembl" id="ENSMGAP00000009819.3"/>
    </source>
</evidence>
<dbReference type="GeneTree" id="ENSGT00390000008565"/>
<dbReference type="InterPro" id="IPR019392">
    <property type="entry name" value="Miga"/>
</dbReference>
<evidence type="ECO:0000256" key="7">
    <source>
        <dbReference type="ARBA" id="ARBA00023136"/>
    </source>
</evidence>
<keyword evidence="5" id="KW-1133">Transmembrane helix</keyword>
<proteinExistence type="inferred from homology"/>
<gene>
    <name evidence="8" type="primary">LOC100542699</name>
</gene>
<evidence type="ECO:0000256" key="5">
    <source>
        <dbReference type="ARBA" id="ARBA00022989"/>
    </source>
</evidence>
<keyword evidence="9" id="KW-1185">Reference proteome</keyword>
<evidence type="ECO:0000256" key="3">
    <source>
        <dbReference type="ARBA" id="ARBA00022692"/>
    </source>
</evidence>
<keyword evidence="3" id="KW-0812">Transmembrane</keyword>
<dbReference type="GO" id="GO:0008053">
    <property type="term" value="P:mitochondrial fusion"/>
    <property type="evidence" value="ECO:0007669"/>
    <property type="project" value="InterPro"/>
</dbReference>
<dbReference type="Bgee" id="ENSMGAG00000009506">
    <property type="expression patterns" value="Expressed in brain and 18 other cell types or tissues"/>
</dbReference>
<name>G1NB59_MELGA</name>
<dbReference type="Proteomes" id="UP000001645">
    <property type="component" value="Chromosome 10"/>
</dbReference>
<dbReference type="PANTHER" id="PTHR21508:SF3">
    <property type="entry name" value="MITOGUARDIN 1"/>
    <property type="match status" value="1"/>
</dbReference>
<dbReference type="Pfam" id="PF10265">
    <property type="entry name" value="Miga"/>
    <property type="match status" value="1"/>
</dbReference>
<sequence>RKCEAETCFFINKVLYENVHEIYLKDLTLLSYQKILFIFSSFLISFKDKNTDITVKDNTDDFCLRDTLSIASTDSFVSTAELTEHREVRNTYGLDSLCHCPLYEEAMHLAEEGKVYSRVLRTEMFECLGDSDFLAKLHCIRQAFQIILSETANRIFLAESGRKILSALIVRARKNPKKFEDVFDEMIYFLEQTDHWDNTEMELAARGVKNLNFYDVVLDFILMDSFEDLENPPISIQNVVNNRWLNSSFKETAVASSCWSVLKQKRQQMKVPDGFFAHFYAICEHISPVLAWGFLGPRNSLYDLCCFFKLFRPRTVLQSIFSALISHHLYRTGRIRKWMFLWNVYKK</sequence>
<dbReference type="InParanoid" id="G1NB59"/>
<protein>
    <submittedName>
        <fullName evidence="8">Uncharacterized protein</fullName>
    </submittedName>
</protein>
<reference evidence="8 9" key="1">
    <citation type="journal article" date="2010" name="PLoS Biol.">
        <title>Multi-platform next-generation sequencing of the domestic turkey (Meleagris gallopavo): genome assembly and analysis.</title>
        <authorList>
            <person name="Dalloul R.A."/>
            <person name="Long J.A."/>
            <person name="Zimin A.V."/>
            <person name="Aslam L."/>
            <person name="Beal K."/>
            <person name="Blomberg L.A."/>
            <person name="Bouffard P."/>
            <person name="Burt D.W."/>
            <person name="Crasta O."/>
            <person name="Crooijmans R.P."/>
            <person name="Cooper K."/>
            <person name="Coulombe R.A."/>
            <person name="De S."/>
            <person name="Delany M.E."/>
            <person name="Dodgson J.B."/>
            <person name="Dong J.J."/>
            <person name="Evans C."/>
            <person name="Frederickson K.M."/>
            <person name="Flicek P."/>
            <person name="Florea L."/>
            <person name="Folkerts O."/>
            <person name="Groenen M.A."/>
            <person name="Harkins T.T."/>
            <person name="Herrero J."/>
            <person name="Hoffmann S."/>
            <person name="Megens H.J."/>
            <person name="Jiang A."/>
            <person name="de Jong P."/>
            <person name="Kaiser P."/>
            <person name="Kim H."/>
            <person name="Kim K.W."/>
            <person name="Kim S."/>
            <person name="Langenberger D."/>
            <person name="Lee M.K."/>
            <person name="Lee T."/>
            <person name="Mane S."/>
            <person name="Marcais G."/>
            <person name="Marz M."/>
            <person name="McElroy A.P."/>
            <person name="Modise T."/>
            <person name="Nefedov M."/>
            <person name="Notredame C."/>
            <person name="Paton I.R."/>
            <person name="Payne W.S."/>
            <person name="Pertea G."/>
            <person name="Prickett D."/>
            <person name="Puiu D."/>
            <person name="Qioa D."/>
            <person name="Raineri E."/>
            <person name="Ruffier M."/>
            <person name="Salzberg S.L."/>
            <person name="Schatz M.C."/>
            <person name="Scheuring C."/>
            <person name="Schmidt C.J."/>
            <person name="Schroeder S."/>
            <person name="Searle S.M."/>
            <person name="Smith E.J."/>
            <person name="Smith J."/>
            <person name="Sonstegard T.S."/>
            <person name="Stadler P.F."/>
            <person name="Tafer H."/>
            <person name="Tu Z.J."/>
            <person name="Van Tassell C.P."/>
            <person name="Vilella A.J."/>
            <person name="Williams K.P."/>
            <person name="Yorke J.A."/>
            <person name="Zhang L."/>
            <person name="Zhang H.B."/>
            <person name="Zhang X."/>
            <person name="Zhang Y."/>
            <person name="Reed K.M."/>
        </authorList>
    </citation>
    <scope>NUCLEOTIDE SEQUENCE [LARGE SCALE GENOMIC DNA]</scope>
</reference>
<dbReference type="Ensembl" id="ENSMGAT00000010655.3">
    <property type="protein sequence ID" value="ENSMGAP00000009819.3"/>
    <property type="gene ID" value="ENSMGAG00000009506.3"/>
</dbReference>
<keyword evidence="6" id="KW-0496">Mitochondrion</keyword>
<evidence type="ECO:0000256" key="2">
    <source>
        <dbReference type="ARBA" id="ARBA00008969"/>
    </source>
</evidence>
<reference evidence="8" key="3">
    <citation type="submission" date="2025-09" db="UniProtKB">
        <authorList>
            <consortium name="Ensembl"/>
        </authorList>
    </citation>
    <scope>IDENTIFICATION</scope>
</reference>
<evidence type="ECO:0000313" key="9">
    <source>
        <dbReference type="Proteomes" id="UP000001645"/>
    </source>
</evidence>
<evidence type="ECO:0000256" key="1">
    <source>
        <dbReference type="ARBA" id="ARBA00004294"/>
    </source>
</evidence>
<keyword evidence="4" id="KW-1000">Mitochondrion outer membrane</keyword>
<dbReference type="PANTHER" id="PTHR21508">
    <property type="entry name" value="MITOGUARDIN"/>
    <property type="match status" value="1"/>
</dbReference>
<dbReference type="AlphaFoldDB" id="G1NB59"/>
<organism evidence="8 9">
    <name type="scientific">Meleagris gallopavo</name>
    <name type="common">Wild turkey</name>
    <dbReference type="NCBI Taxonomy" id="9103"/>
    <lineage>
        <taxon>Eukaryota</taxon>
        <taxon>Metazoa</taxon>
        <taxon>Chordata</taxon>
        <taxon>Craniata</taxon>
        <taxon>Vertebrata</taxon>
        <taxon>Euteleostomi</taxon>
        <taxon>Archelosauria</taxon>
        <taxon>Archosauria</taxon>
        <taxon>Dinosauria</taxon>
        <taxon>Saurischia</taxon>
        <taxon>Theropoda</taxon>
        <taxon>Coelurosauria</taxon>
        <taxon>Aves</taxon>
        <taxon>Neognathae</taxon>
        <taxon>Galloanserae</taxon>
        <taxon>Galliformes</taxon>
        <taxon>Phasianidae</taxon>
        <taxon>Meleagridinae</taxon>
        <taxon>Meleagris</taxon>
    </lineage>
</organism>
<comment type="subcellular location">
    <subcellularLocation>
        <location evidence="1">Mitochondrion outer membrane</location>
    </subcellularLocation>
</comment>
<comment type="similarity">
    <text evidence="2">Belongs to the mitoguardin family.</text>
</comment>